<dbReference type="EMBL" id="CP045273">
    <property type="protein sequence ID" value="QJX80776.1"/>
    <property type="molecule type" value="Genomic_DNA"/>
</dbReference>
<feature type="compositionally biased region" description="Low complexity" evidence="1">
    <location>
        <begin position="163"/>
        <end position="184"/>
    </location>
</feature>
<gene>
    <name evidence="3" type="ORF">FDZ14_32310</name>
</gene>
<organism evidence="3 4">
    <name type="scientific">Priestia megaterium</name>
    <name type="common">Bacillus megaterium</name>
    <dbReference type="NCBI Taxonomy" id="1404"/>
    <lineage>
        <taxon>Bacteria</taxon>
        <taxon>Bacillati</taxon>
        <taxon>Bacillota</taxon>
        <taxon>Bacilli</taxon>
        <taxon>Bacillales</taxon>
        <taxon>Bacillaceae</taxon>
        <taxon>Priestia</taxon>
    </lineage>
</organism>
<evidence type="ECO:0000256" key="2">
    <source>
        <dbReference type="SAM" id="Phobius"/>
    </source>
</evidence>
<keyword evidence="3" id="KW-0614">Plasmid</keyword>
<keyword evidence="2" id="KW-1133">Transmembrane helix</keyword>
<geneLocation type="plasmid" evidence="4">
    <name>pfdu301a</name>
</geneLocation>
<evidence type="ECO:0000256" key="1">
    <source>
        <dbReference type="SAM" id="MobiDB-lite"/>
    </source>
</evidence>
<feature type="region of interest" description="Disordered" evidence="1">
    <location>
        <begin position="150"/>
        <end position="184"/>
    </location>
</feature>
<name>A0A6M6E5F1_PRIMG</name>
<feature type="transmembrane region" description="Helical" evidence="2">
    <location>
        <begin position="21"/>
        <end position="49"/>
    </location>
</feature>
<dbReference type="RefSeq" id="WP_171778773.1">
    <property type="nucleotide sequence ID" value="NZ_CP045273.1"/>
</dbReference>
<reference evidence="3 4" key="1">
    <citation type="submission" date="2019-10" db="EMBL/GenBank/DDBJ databases">
        <title>Complete genome sequences for adaption low water activity.</title>
        <authorList>
            <person name="Zhao L."/>
            <person name="Zhong J."/>
        </authorList>
    </citation>
    <scope>NUCLEOTIDE SEQUENCE [LARGE SCALE GENOMIC DNA]</scope>
    <source>
        <strain evidence="3 4">FDU301</strain>
        <plasmid evidence="4">pfdu301a</plasmid>
    </source>
</reference>
<keyword evidence="2" id="KW-0812">Transmembrane</keyword>
<sequence length="184" mass="21251">MNRKLTSSAKRKLRQEFFLSSFIFLAVVVLLSIKFLGYSALLILIPLFIIRMTLVKSYKRDCYILENGVTKEAYLVKYEKTGVVINSKVQYAAYFEITHDATKITVVDKTFYEEKLQDDFKYTLYYSPKYPNKCIVLEFRNFTPNETFKSEQSSVQRSSQAESNHNLSSNSFSNKGSDSGSPFL</sequence>
<accession>A0A6M6E5F1</accession>
<dbReference type="Proteomes" id="UP000501076">
    <property type="component" value="Plasmid pFDU301A"/>
</dbReference>
<dbReference type="AlphaFoldDB" id="A0A6M6E5F1"/>
<evidence type="ECO:0000313" key="3">
    <source>
        <dbReference type="EMBL" id="QJX80776.1"/>
    </source>
</evidence>
<keyword evidence="2" id="KW-0472">Membrane</keyword>
<protein>
    <submittedName>
        <fullName evidence="3">Uncharacterized protein</fullName>
    </submittedName>
</protein>
<proteinExistence type="predicted"/>
<feature type="compositionally biased region" description="Polar residues" evidence="1">
    <location>
        <begin position="150"/>
        <end position="162"/>
    </location>
</feature>
<evidence type="ECO:0000313" key="4">
    <source>
        <dbReference type="Proteomes" id="UP000501076"/>
    </source>
</evidence>